<protein>
    <recommendedName>
        <fullName evidence="3">YkgJ family cysteine cluster protein</fullName>
    </recommendedName>
</protein>
<gene>
    <name evidence="1" type="ordered locus">AciPR4_1781</name>
</gene>
<dbReference type="InterPro" id="IPR005358">
    <property type="entry name" value="Puta_zinc/iron-chelating_dom"/>
</dbReference>
<dbReference type="Proteomes" id="UP000006844">
    <property type="component" value="Chromosome"/>
</dbReference>
<evidence type="ECO:0008006" key="3">
    <source>
        <dbReference type="Google" id="ProtNLM"/>
    </source>
</evidence>
<dbReference type="RefSeq" id="WP_013568320.1">
    <property type="nucleotide sequence ID" value="NC_014963.1"/>
</dbReference>
<dbReference type="EMBL" id="CP002467">
    <property type="protein sequence ID" value="ADV82587.1"/>
    <property type="molecule type" value="Genomic_DNA"/>
</dbReference>
<organism evidence="1 2">
    <name type="scientific">Terriglobus saanensis (strain ATCC BAA-1853 / DSM 23119 / SP1PR4)</name>
    <dbReference type="NCBI Taxonomy" id="401053"/>
    <lineage>
        <taxon>Bacteria</taxon>
        <taxon>Pseudomonadati</taxon>
        <taxon>Acidobacteriota</taxon>
        <taxon>Terriglobia</taxon>
        <taxon>Terriglobales</taxon>
        <taxon>Acidobacteriaceae</taxon>
        <taxon>Terriglobus</taxon>
    </lineage>
</organism>
<reference evidence="1 2" key="1">
    <citation type="journal article" date="2012" name="Stand. Genomic Sci.">
        <title>Complete genome sequence of Terriglobus saanensis type strain SP1PR4(T), an Acidobacteria from tundra soil.</title>
        <authorList>
            <person name="Rawat S.R."/>
            <person name="Mannisto M.K."/>
            <person name="Starovoytov V."/>
            <person name="Goodwin L."/>
            <person name="Nolan M."/>
            <person name="Hauser L."/>
            <person name="Land M."/>
            <person name="Davenport K.W."/>
            <person name="Woyke T."/>
            <person name="Haggblom M.M."/>
        </authorList>
    </citation>
    <scope>NUCLEOTIDE SEQUENCE</scope>
    <source>
        <strain evidence="2">ATCC BAA-1853 / DSM 23119 / SP1PR4</strain>
    </source>
</reference>
<evidence type="ECO:0000313" key="2">
    <source>
        <dbReference type="Proteomes" id="UP000006844"/>
    </source>
</evidence>
<dbReference type="KEGG" id="tsa:AciPR4_1781"/>
<dbReference type="Pfam" id="PF03692">
    <property type="entry name" value="CxxCxxCC"/>
    <property type="match status" value="1"/>
</dbReference>
<proteinExistence type="predicted"/>
<dbReference type="HOGENOM" id="CLU_1401643_0_0_0"/>
<dbReference type="eggNOG" id="COG0727">
    <property type="taxonomic scope" value="Bacteria"/>
</dbReference>
<dbReference type="AlphaFoldDB" id="E8V4V9"/>
<dbReference type="OrthoDB" id="9810361at2"/>
<evidence type="ECO:0000313" key="1">
    <source>
        <dbReference type="EMBL" id="ADV82587.1"/>
    </source>
</evidence>
<accession>E8V4V9</accession>
<keyword evidence="2" id="KW-1185">Reference proteome</keyword>
<dbReference type="STRING" id="401053.AciPR4_1781"/>
<sequence length="195" mass="20897">MGLPRQLPEGDTQLIQIVDAALADSVQRSGDWLACRPGCFHCCVGIFPISPLDATRLQNGLQNADPQTAAEIRERVKASVAELQQDWPGDFVSGTLDEEAEGFDDFGNAAVCPVLDPLSGTCDLYASRPMTCRTFGPPVRTAEDGLGVCELCFISAPTEAIAAAEMDVAFLEQEQKLSDTLGKEATCIALALRNY</sequence>
<name>E8V4V9_TERSS</name>